<dbReference type="SUPFAM" id="SSF144091">
    <property type="entry name" value="Rhomboid-like"/>
    <property type="match status" value="1"/>
</dbReference>
<protein>
    <submittedName>
        <fullName evidence="9">Membrane associated rhomboid family serine protease</fullName>
    </submittedName>
</protein>
<dbReference type="InterPro" id="IPR022764">
    <property type="entry name" value="Peptidase_S54_rhomboid_dom"/>
</dbReference>
<dbReference type="GO" id="GO:0004252">
    <property type="term" value="F:serine-type endopeptidase activity"/>
    <property type="evidence" value="ECO:0007669"/>
    <property type="project" value="InterPro"/>
</dbReference>
<evidence type="ECO:0000256" key="6">
    <source>
        <dbReference type="ARBA" id="ARBA00023136"/>
    </source>
</evidence>
<evidence type="ECO:0000256" key="2">
    <source>
        <dbReference type="ARBA" id="ARBA00009045"/>
    </source>
</evidence>
<evidence type="ECO:0000313" key="9">
    <source>
        <dbReference type="EMBL" id="MDR6238082.1"/>
    </source>
</evidence>
<dbReference type="InterPro" id="IPR050925">
    <property type="entry name" value="Rhomboid_protease_S54"/>
</dbReference>
<dbReference type="RefSeq" id="WP_309937551.1">
    <property type="nucleotide sequence ID" value="NZ_AP025305.1"/>
</dbReference>
<feature type="transmembrane region" description="Helical" evidence="7">
    <location>
        <begin position="7"/>
        <end position="27"/>
    </location>
</feature>
<evidence type="ECO:0000259" key="8">
    <source>
        <dbReference type="Pfam" id="PF01694"/>
    </source>
</evidence>
<evidence type="ECO:0000256" key="4">
    <source>
        <dbReference type="ARBA" id="ARBA00022801"/>
    </source>
</evidence>
<comment type="similarity">
    <text evidence="2">Belongs to the peptidase S54 family.</text>
</comment>
<dbReference type="GO" id="GO:0016020">
    <property type="term" value="C:membrane"/>
    <property type="evidence" value="ECO:0007669"/>
    <property type="project" value="UniProtKB-SubCell"/>
</dbReference>
<dbReference type="InterPro" id="IPR035952">
    <property type="entry name" value="Rhomboid-like_sf"/>
</dbReference>
<dbReference type="GO" id="GO:0006508">
    <property type="term" value="P:proteolysis"/>
    <property type="evidence" value="ECO:0007669"/>
    <property type="project" value="UniProtKB-KW"/>
</dbReference>
<organism evidence="9 10">
    <name type="scientific">Aureibacter tunicatorum</name>
    <dbReference type="NCBI Taxonomy" id="866807"/>
    <lineage>
        <taxon>Bacteria</taxon>
        <taxon>Pseudomonadati</taxon>
        <taxon>Bacteroidota</taxon>
        <taxon>Cytophagia</taxon>
        <taxon>Cytophagales</taxon>
        <taxon>Persicobacteraceae</taxon>
        <taxon>Aureibacter</taxon>
    </lineage>
</organism>
<evidence type="ECO:0000256" key="1">
    <source>
        <dbReference type="ARBA" id="ARBA00004141"/>
    </source>
</evidence>
<feature type="transmembrane region" description="Helical" evidence="7">
    <location>
        <begin position="47"/>
        <end position="74"/>
    </location>
</feature>
<dbReference type="PANTHER" id="PTHR43731">
    <property type="entry name" value="RHOMBOID PROTEASE"/>
    <property type="match status" value="1"/>
</dbReference>
<feature type="transmembrane region" description="Helical" evidence="7">
    <location>
        <begin position="86"/>
        <end position="104"/>
    </location>
</feature>
<keyword evidence="4" id="KW-0378">Hydrolase</keyword>
<keyword evidence="6 7" id="KW-0472">Membrane</keyword>
<keyword evidence="5 7" id="KW-1133">Transmembrane helix</keyword>
<accession>A0AAE3XJL0</accession>
<feature type="domain" description="Peptidase S54 rhomboid" evidence="8">
    <location>
        <begin position="45"/>
        <end position="105"/>
    </location>
</feature>
<reference evidence="9" key="1">
    <citation type="submission" date="2023-07" db="EMBL/GenBank/DDBJ databases">
        <title>Genomic Encyclopedia of Type Strains, Phase IV (KMG-IV): sequencing the most valuable type-strain genomes for metagenomic binning, comparative biology and taxonomic classification.</title>
        <authorList>
            <person name="Goeker M."/>
        </authorList>
    </citation>
    <scope>NUCLEOTIDE SEQUENCE</scope>
    <source>
        <strain evidence="9">DSM 26174</strain>
    </source>
</reference>
<dbReference type="Proteomes" id="UP001185092">
    <property type="component" value="Unassembled WGS sequence"/>
</dbReference>
<name>A0AAE3XJL0_9BACT</name>
<dbReference type="PANTHER" id="PTHR43731:SF14">
    <property type="entry name" value="PRESENILIN-ASSOCIATED RHOMBOID-LIKE PROTEIN, MITOCHONDRIAL"/>
    <property type="match status" value="1"/>
</dbReference>
<keyword evidence="10" id="KW-1185">Reference proteome</keyword>
<feature type="domain" description="Peptidase S54 rhomboid" evidence="8">
    <location>
        <begin position="172"/>
        <end position="254"/>
    </location>
</feature>
<proteinExistence type="inferred from homology"/>
<keyword evidence="3 7" id="KW-0812">Transmembrane</keyword>
<sequence length="265" mass="30429">MFTITPTVRNLLIINLLIFLSATFFHWENLLVNLFGLRYIFSPDFQAYQLLTYMFLQVSFGHFFGNMLALFFFGPILEMTWGAKRFLFYYLATGMAAGVIYSGVSYLQIAPVQNAAQTYYEQPTPENFDEFMAKYARRLHVENYSRFMAEFEANPNSQELINSSKENVNEIVTSKINTITYGASAVVFAILLAFAVLFPDRMIYLLIPPIPIKAKYLVGLYGAYELYAGIKANPDDIVAHFAHLSGMLAGYLILRYWKKQNGHFY</sequence>
<keyword evidence="9" id="KW-0645">Protease</keyword>
<evidence type="ECO:0000256" key="5">
    <source>
        <dbReference type="ARBA" id="ARBA00022989"/>
    </source>
</evidence>
<evidence type="ECO:0000256" key="3">
    <source>
        <dbReference type="ARBA" id="ARBA00022692"/>
    </source>
</evidence>
<comment type="caution">
    <text evidence="9">The sequence shown here is derived from an EMBL/GenBank/DDBJ whole genome shotgun (WGS) entry which is preliminary data.</text>
</comment>
<evidence type="ECO:0000313" key="10">
    <source>
        <dbReference type="Proteomes" id="UP001185092"/>
    </source>
</evidence>
<dbReference type="Gene3D" id="1.20.1540.10">
    <property type="entry name" value="Rhomboid-like"/>
    <property type="match status" value="1"/>
</dbReference>
<comment type="subcellular location">
    <subcellularLocation>
        <location evidence="1">Membrane</location>
        <topology evidence="1">Multi-pass membrane protein</topology>
    </subcellularLocation>
</comment>
<dbReference type="AlphaFoldDB" id="A0AAE3XJL0"/>
<dbReference type="EMBL" id="JAVDQD010000001">
    <property type="protein sequence ID" value="MDR6238082.1"/>
    <property type="molecule type" value="Genomic_DNA"/>
</dbReference>
<gene>
    <name evidence="9" type="ORF">HNQ88_001058</name>
</gene>
<dbReference type="Pfam" id="PF01694">
    <property type="entry name" value="Rhomboid"/>
    <property type="match status" value="2"/>
</dbReference>
<evidence type="ECO:0000256" key="7">
    <source>
        <dbReference type="SAM" id="Phobius"/>
    </source>
</evidence>
<feature type="transmembrane region" description="Helical" evidence="7">
    <location>
        <begin position="179"/>
        <end position="198"/>
    </location>
</feature>